<name>A0A0K6HW15_9BURK</name>
<dbReference type="GO" id="GO:0016020">
    <property type="term" value="C:membrane"/>
    <property type="evidence" value="ECO:0007669"/>
    <property type="project" value="UniProtKB-SubCell"/>
</dbReference>
<evidence type="ECO:0000256" key="2">
    <source>
        <dbReference type="ARBA" id="ARBA00022692"/>
    </source>
</evidence>
<feature type="domain" description="RDD" evidence="6">
    <location>
        <begin position="30"/>
        <end position="136"/>
    </location>
</feature>
<gene>
    <name evidence="7" type="ORF">Ga0061069_102308</name>
</gene>
<dbReference type="OrthoDB" id="5298807at2"/>
<dbReference type="Pfam" id="PF06271">
    <property type="entry name" value="RDD"/>
    <property type="match status" value="1"/>
</dbReference>
<evidence type="ECO:0000313" key="8">
    <source>
        <dbReference type="Proteomes" id="UP000183649"/>
    </source>
</evidence>
<dbReference type="STRING" id="339866.GCA_001418255_00832"/>
<feature type="transmembrane region" description="Helical" evidence="5">
    <location>
        <begin position="35"/>
        <end position="52"/>
    </location>
</feature>
<organism evidence="7 8">
    <name type="scientific">Thiomonas bhubaneswarensis</name>
    <dbReference type="NCBI Taxonomy" id="339866"/>
    <lineage>
        <taxon>Bacteria</taxon>
        <taxon>Pseudomonadati</taxon>
        <taxon>Pseudomonadota</taxon>
        <taxon>Betaproteobacteria</taxon>
        <taxon>Burkholderiales</taxon>
        <taxon>Thiomonas</taxon>
    </lineage>
</organism>
<keyword evidence="8" id="KW-1185">Reference proteome</keyword>
<evidence type="ECO:0000256" key="5">
    <source>
        <dbReference type="SAM" id="Phobius"/>
    </source>
</evidence>
<feature type="transmembrane region" description="Helical" evidence="5">
    <location>
        <begin position="105"/>
        <end position="123"/>
    </location>
</feature>
<keyword evidence="4 5" id="KW-0472">Membrane</keyword>
<feature type="transmembrane region" description="Helical" evidence="5">
    <location>
        <begin position="78"/>
        <end position="99"/>
    </location>
</feature>
<keyword evidence="2 5" id="KW-0812">Transmembrane</keyword>
<evidence type="ECO:0000259" key="6">
    <source>
        <dbReference type="Pfam" id="PF06271"/>
    </source>
</evidence>
<proteinExistence type="predicted"/>
<dbReference type="Proteomes" id="UP000183649">
    <property type="component" value="Unassembled WGS sequence"/>
</dbReference>
<reference evidence="8" key="1">
    <citation type="submission" date="2015-08" db="EMBL/GenBank/DDBJ databases">
        <authorList>
            <person name="Varghese N."/>
        </authorList>
    </citation>
    <scope>NUCLEOTIDE SEQUENCE [LARGE SCALE GENOMIC DNA]</scope>
    <source>
        <strain evidence="8">DSM 18181</strain>
    </source>
</reference>
<protein>
    <submittedName>
        <fullName evidence="7">Uncharacterized membrane protein YckC, RDD family</fullName>
    </submittedName>
</protein>
<accession>A0A0K6HW15</accession>
<evidence type="ECO:0000256" key="1">
    <source>
        <dbReference type="ARBA" id="ARBA00004141"/>
    </source>
</evidence>
<evidence type="ECO:0000256" key="3">
    <source>
        <dbReference type="ARBA" id="ARBA00022989"/>
    </source>
</evidence>
<dbReference type="InterPro" id="IPR010432">
    <property type="entry name" value="RDD"/>
</dbReference>
<dbReference type="EMBL" id="CYHF01000002">
    <property type="protein sequence ID" value="CUA95031.1"/>
    <property type="molecule type" value="Genomic_DNA"/>
</dbReference>
<evidence type="ECO:0000256" key="4">
    <source>
        <dbReference type="ARBA" id="ARBA00023136"/>
    </source>
</evidence>
<dbReference type="AlphaFoldDB" id="A0A0K6HW15"/>
<evidence type="ECO:0000313" key="7">
    <source>
        <dbReference type="EMBL" id="CUA95031.1"/>
    </source>
</evidence>
<comment type="subcellular location">
    <subcellularLocation>
        <location evidence="1">Membrane</location>
        <topology evidence="1">Multi-pass membrane protein</topology>
    </subcellularLocation>
</comment>
<keyword evidence="3 5" id="KW-1133">Transmembrane helix</keyword>
<sequence length="144" mass="15185">MLLGISLVTAAASIGLLHLLGLAQGSAQHRLALQAMEFMVLTGYGAGFWSGGRQTLPMKVWKIAVVTKSGAPLGFGRALWRAILAWLWVLPALLAAAVLHLSPSSTAWLVAAGLLLWAAAGLLRSDHQFLHDGLAGTRLVQASR</sequence>